<gene>
    <name evidence="1" type="ORF">NCTC13093_01916</name>
</gene>
<evidence type="ECO:0000313" key="1">
    <source>
        <dbReference type="EMBL" id="SPT70500.1"/>
    </source>
</evidence>
<proteinExistence type="predicted"/>
<keyword evidence="2" id="KW-1185">Reference proteome</keyword>
<accession>A0A2X0VRV1</accession>
<dbReference type="AlphaFoldDB" id="A0A2X0VRV1"/>
<organism evidence="1 2">
    <name type="scientific">Anaerobiospirillum thomasii</name>
    <dbReference type="NCBI Taxonomy" id="179995"/>
    <lineage>
        <taxon>Bacteria</taxon>
        <taxon>Pseudomonadati</taxon>
        <taxon>Pseudomonadota</taxon>
        <taxon>Gammaproteobacteria</taxon>
        <taxon>Aeromonadales</taxon>
        <taxon>Succinivibrionaceae</taxon>
        <taxon>Anaerobiospirillum</taxon>
    </lineage>
</organism>
<dbReference type="EMBL" id="UAPV01000001">
    <property type="protein sequence ID" value="SPT70500.1"/>
    <property type="molecule type" value="Genomic_DNA"/>
</dbReference>
<dbReference type="Proteomes" id="UP000250086">
    <property type="component" value="Unassembled WGS sequence"/>
</dbReference>
<sequence length="101" mass="11552">MLSQKERQSQNNCSRINSFFDKFKLGSIAKNCGFIKMPNILTVISKKPLFFYTPPELLLRRAITSCSTGSYISYNSLSMIMYFTPQTHLQSSCLDKIPDLL</sequence>
<reference evidence="1 2" key="1">
    <citation type="submission" date="2018-06" db="EMBL/GenBank/DDBJ databases">
        <authorList>
            <consortium name="Pathogen Informatics"/>
            <person name="Doyle S."/>
        </authorList>
    </citation>
    <scope>NUCLEOTIDE SEQUENCE [LARGE SCALE GENOMIC DNA]</scope>
    <source>
        <strain evidence="1 2">NCTC13093</strain>
    </source>
</reference>
<evidence type="ECO:0000313" key="2">
    <source>
        <dbReference type="Proteomes" id="UP000250086"/>
    </source>
</evidence>
<name>A0A2X0VRV1_9GAMM</name>
<protein>
    <submittedName>
        <fullName evidence="1">Uncharacterized protein</fullName>
    </submittedName>
</protein>